<sequence>MTRTSAELGFSPPDRLLITCGPAALGLLLTAALPAIARWALRSPVGLPFRPVVVLISRVDSAWELAIQAAILVVAGLLATAAISESLTHITVTPDRLRLGERELPRSEITALFPEGDTLVVLDRESRQMVRCEPRARRRVLAATFAEFGYPWRDTDPYTSLYRPWKSGDDLPPEVDAVLSARAAVLRRKAAKEAGELRAALEKLGFSVRDEDGHQLWRPLVRS</sequence>
<keyword evidence="5" id="KW-1185">Reference proteome</keyword>
<proteinExistence type="predicted"/>
<keyword evidence="1" id="KW-0472">Membrane</keyword>
<dbReference type="InterPro" id="IPR056411">
    <property type="entry name" value="CysS_C"/>
</dbReference>
<evidence type="ECO:0000259" key="2">
    <source>
        <dbReference type="Pfam" id="PF23493"/>
    </source>
</evidence>
<dbReference type="Pfam" id="PF23494">
    <property type="entry name" value="bPH_10"/>
    <property type="match status" value="1"/>
</dbReference>
<name>A0ABY8WE14_9ACTN</name>
<protein>
    <submittedName>
        <fullName evidence="4">Uncharacterized protein</fullName>
    </submittedName>
</protein>
<dbReference type="RefSeq" id="WP_284915163.1">
    <property type="nucleotide sequence ID" value="NZ_CP126980.1"/>
</dbReference>
<feature type="domain" description="Cysteinyl-tRNA ligase anticodon binding" evidence="2">
    <location>
        <begin position="169"/>
        <end position="218"/>
    </location>
</feature>
<keyword evidence="1" id="KW-1133">Transmembrane helix</keyword>
<dbReference type="EMBL" id="CP126980">
    <property type="protein sequence ID" value="WIM93960.1"/>
    <property type="molecule type" value="Genomic_DNA"/>
</dbReference>
<feature type="domain" description="YqeB PH" evidence="3">
    <location>
        <begin position="7"/>
        <end position="153"/>
    </location>
</feature>
<accession>A0ABY8WE14</accession>
<reference evidence="4 5" key="1">
    <citation type="submission" date="2023-06" db="EMBL/GenBank/DDBJ databases">
        <authorList>
            <person name="Yushchuk O."/>
            <person name="Binda E."/>
            <person name="Ruckert-Reed C."/>
            <person name="Fedorenko V."/>
            <person name="Kalinowski J."/>
            <person name="Marinelli F."/>
        </authorList>
    </citation>
    <scope>NUCLEOTIDE SEQUENCE [LARGE SCALE GENOMIC DNA]</scope>
    <source>
        <strain evidence="4 5">NRRL 3884</strain>
    </source>
</reference>
<dbReference type="Proteomes" id="UP001240150">
    <property type="component" value="Chromosome"/>
</dbReference>
<dbReference type="InterPro" id="IPR057798">
    <property type="entry name" value="PH_YqeB"/>
</dbReference>
<gene>
    <name evidence="4" type="ORF">ACTOB_005955</name>
</gene>
<feature type="transmembrane region" description="Helical" evidence="1">
    <location>
        <begin position="16"/>
        <end position="41"/>
    </location>
</feature>
<evidence type="ECO:0000256" key="1">
    <source>
        <dbReference type="SAM" id="Phobius"/>
    </source>
</evidence>
<evidence type="ECO:0000313" key="5">
    <source>
        <dbReference type="Proteomes" id="UP001240150"/>
    </source>
</evidence>
<organism evidence="4 5">
    <name type="scientific">Actinoplanes oblitus</name>
    <dbReference type="NCBI Taxonomy" id="3040509"/>
    <lineage>
        <taxon>Bacteria</taxon>
        <taxon>Bacillati</taxon>
        <taxon>Actinomycetota</taxon>
        <taxon>Actinomycetes</taxon>
        <taxon>Micromonosporales</taxon>
        <taxon>Micromonosporaceae</taxon>
        <taxon>Actinoplanes</taxon>
    </lineage>
</organism>
<evidence type="ECO:0000259" key="3">
    <source>
        <dbReference type="Pfam" id="PF23494"/>
    </source>
</evidence>
<dbReference type="Pfam" id="PF23493">
    <property type="entry name" value="CysS_C"/>
    <property type="match status" value="1"/>
</dbReference>
<keyword evidence="1" id="KW-0812">Transmembrane</keyword>
<evidence type="ECO:0000313" key="4">
    <source>
        <dbReference type="EMBL" id="WIM93960.1"/>
    </source>
</evidence>